<dbReference type="InterPro" id="IPR037992">
    <property type="entry name" value="TRAPPC6/Trs33"/>
</dbReference>
<dbReference type="GeneID" id="37024118"/>
<dbReference type="PANTHER" id="PTHR12817">
    <property type="entry name" value="TRAFFICKING PROTEIN PARTICLE COMPLEX SUBUNIT 6B"/>
    <property type="match status" value="1"/>
</dbReference>
<dbReference type="CDD" id="cd14944">
    <property type="entry name" value="TRAPPC6A_Trs33"/>
    <property type="match status" value="1"/>
</dbReference>
<evidence type="ECO:0008006" key="5">
    <source>
        <dbReference type="Google" id="ProtNLM"/>
    </source>
</evidence>
<dbReference type="InterPro" id="IPR007194">
    <property type="entry name" value="TRAPP_component"/>
</dbReference>
<dbReference type="InParanoid" id="A0A316VGF4"/>
<organism evidence="3 4">
    <name type="scientific">Meira miltonrushii</name>
    <dbReference type="NCBI Taxonomy" id="1280837"/>
    <lineage>
        <taxon>Eukaryota</taxon>
        <taxon>Fungi</taxon>
        <taxon>Dikarya</taxon>
        <taxon>Basidiomycota</taxon>
        <taxon>Ustilaginomycotina</taxon>
        <taxon>Exobasidiomycetes</taxon>
        <taxon>Exobasidiales</taxon>
        <taxon>Brachybasidiaceae</taxon>
        <taxon>Meira</taxon>
    </lineage>
</organism>
<dbReference type="Pfam" id="PF04051">
    <property type="entry name" value="TRAPP"/>
    <property type="match status" value="1"/>
</dbReference>
<dbReference type="RefSeq" id="XP_025356882.1">
    <property type="nucleotide sequence ID" value="XM_025502337.1"/>
</dbReference>
<dbReference type="STRING" id="1280837.A0A316VGF4"/>
<dbReference type="InterPro" id="IPR024096">
    <property type="entry name" value="NO_sig/Golgi_transp_ligand-bd"/>
</dbReference>
<dbReference type="Proteomes" id="UP000245771">
    <property type="component" value="Unassembled WGS sequence"/>
</dbReference>
<proteinExistence type="inferred from homology"/>
<dbReference type="OrthoDB" id="941624at2759"/>
<evidence type="ECO:0000256" key="1">
    <source>
        <dbReference type="ARBA" id="ARBA00006218"/>
    </source>
</evidence>
<feature type="compositionally biased region" description="Low complexity" evidence="2">
    <location>
        <begin position="28"/>
        <end position="48"/>
    </location>
</feature>
<dbReference type="SUPFAM" id="SSF111126">
    <property type="entry name" value="Ligand-binding domain in the NO signalling and Golgi transport"/>
    <property type="match status" value="1"/>
</dbReference>
<dbReference type="AlphaFoldDB" id="A0A316VGF4"/>
<protein>
    <recommendedName>
        <fullName evidence="5">Transport protein particle component</fullName>
    </recommendedName>
</protein>
<accession>A0A316VGF4</accession>
<dbReference type="GO" id="GO:0006888">
    <property type="term" value="P:endoplasmic reticulum to Golgi vesicle-mediated transport"/>
    <property type="evidence" value="ECO:0007669"/>
    <property type="project" value="TreeGrafter"/>
</dbReference>
<dbReference type="GO" id="GO:0030008">
    <property type="term" value="C:TRAPP complex"/>
    <property type="evidence" value="ECO:0007669"/>
    <property type="project" value="TreeGrafter"/>
</dbReference>
<gene>
    <name evidence="3" type="ORF">FA14DRAFT_4348</name>
</gene>
<evidence type="ECO:0000256" key="2">
    <source>
        <dbReference type="SAM" id="MobiDB-lite"/>
    </source>
</evidence>
<evidence type="ECO:0000313" key="3">
    <source>
        <dbReference type="EMBL" id="PWN36580.1"/>
    </source>
</evidence>
<dbReference type="Gene3D" id="3.30.1380.20">
    <property type="entry name" value="Trafficking protein particle complex subunit 3"/>
    <property type="match status" value="1"/>
</dbReference>
<comment type="similarity">
    <text evidence="1">Belongs to the TRAPP small subunits family. BET3 subfamily.</text>
</comment>
<evidence type="ECO:0000313" key="4">
    <source>
        <dbReference type="Proteomes" id="UP000245771"/>
    </source>
</evidence>
<feature type="region of interest" description="Disordered" evidence="2">
    <location>
        <begin position="1"/>
        <end position="48"/>
    </location>
</feature>
<dbReference type="GO" id="GO:0005802">
    <property type="term" value="C:trans-Golgi network"/>
    <property type="evidence" value="ECO:0007669"/>
    <property type="project" value="TreeGrafter"/>
</dbReference>
<keyword evidence="4" id="KW-1185">Reference proteome</keyword>
<dbReference type="GO" id="GO:0005801">
    <property type="term" value="C:cis-Golgi network"/>
    <property type="evidence" value="ECO:0007669"/>
    <property type="project" value="TreeGrafter"/>
</dbReference>
<dbReference type="EMBL" id="KZ819602">
    <property type="protein sequence ID" value="PWN36580.1"/>
    <property type="molecule type" value="Genomic_DNA"/>
</dbReference>
<reference evidence="3 4" key="1">
    <citation type="journal article" date="2018" name="Mol. Biol. Evol.">
        <title>Broad Genomic Sampling Reveals a Smut Pathogenic Ancestry of the Fungal Clade Ustilaginomycotina.</title>
        <authorList>
            <person name="Kijpornyongpan T."/>
            <person name="Mondo S.J."/>
            <person name="Barry K."/>
            <person name="Sandor L."/>
            <person name="Lee J."/>
            <person name="Lipzen A."/>
            <person name="Pangilinan J."/>
            <person name="LaButti K."/>
            <person name="Hainaut M."/>
            <person name="Henrissat B."/>
            <person name="Grigoriev I.V."/>
            <person name="Spatafora J.W."/>
            <person name="Aime M.C."/>
        </authorList>
    </citation>
    <scope>NUCLEOTIDE SEQUENCE [LARGE SCALE GENOMIC DNA]</scope>
    <source>
        <strain evidence="3 4">MCA 3882</strain>
    </source>
</reference>
<name>A0A316VGF4_9BASI</name>
<sequence>MANATSPEPPTRLSLGQPVPIASHFVPTSSTHSSSSSANNANATASSSSLVNPTSLALSLPHSDHSVPLMIEMPNVLRNSARRNLKKRKRVIEEMQEAGLSVEGLTVSAGPQNEDEEVIKRLEAIGSHIGSTFVERLSRERPPFSTTLDVLKFICKELWTAIWDKQVDNLRTNHRGVYVLQDNVFKPLLRLSVPAQGVNPSSELALASRVQLAMPTGMIRGALARLGVASTVVAESSQVPQCTFHVKTTTQRS</sequence>
<dbReference type="FunCoup" id="A0A316VGF4">
    <property type="interactions" value="18"/>
</dbReference>
<dbReference type="PANTHER" id="PTHR12817:SF0">
    <property type="entry name" value="GEO08327P1"/>
    <property type="match status" value="1"/>
</dbReference>